<dbReference type="PANTHER" id="PTHR47245:SF2">
    <property type="entry name" value="PEPTIDYL-PROLYL CIS-TRANS ISOMERASE HP_0175-RELATED"/>
    <property type="match status" value="1"/>
</dbReference>
<dbReference type="PROSITE" id="PS50198">
    <property type="entry name" value="PPIC_PPIASE_2"/>
    <property type="match status" value="1"/>
</dbReference>
<accession>A0A8J6J5J8</accession>
<proteinExistence type="predicted"/>
<keyword evidence="1" id="KW-0697">Rotamase</keyword>
<reference evidence="4" key="1">
    <citation type="submission" date="2020-08" db="EMBL/GenBank/DDBJ databases">
        <title>Genome public.</title>
        <authorList>
            <person name="Liu C."/>
            <person name="Sun Q."/>
        </authorList>
    </citation>
    <scope>NUCLEOTIDE SEQUENCE</scope>
    <source>
        <strain evidence="4">BX5</strain>
    </source>
</reference>
<dbReference type="InterPro" id="IPR050245">
    <property type="entry name" value="PrsA_foldase"/>
</dbReference>
<sequence>MSENKHKKAQEEKHSNVKYAVVGVLSVVLVAFLLVWNTGIIQRNAAAVTVDGEKYSAADVQYYLRSLMLQNGISSTSSLKSMTMNSTTGETMYDYLKSQAVERLVTCAALDKQAGEEGFAMSDDTQTQVDDQLKQLEEQWVSAGYQSRDAFIRANYGPYMTYDRLVELFTRDMRVSEYSTQFSDGLSYSDADYEKYYQENANTLDEYTLTQFVFNATVDTVDADGNAIEMTDDEKTAALEQAKTEKQAQAQELQSKLEAGEDPAQLAQEYADQLTGDPSVSQVMSGSSVASASYAQWAQDTARQKEDVTLSEYDAGPSSYYYYVVRFEGRARNDENTATVRHILVAAEQDEGASEPTEDQYAAAKTKAEELLEQWKSGPATQESFAELAKANSADTGSAADGGLITDIYSGSGYVSTFTDWALDAARRPGDTGIVQNTGSSVKGWHIMYFVGRDGDPVWKLTAKTAMENNDYTTWQNAAKEKVSYTTGLGLKFVQ</sequence>
<keyword evidence="2" id="KW-1133">Transmembrane helix</keyword>
<evidence type="ECO:0000313" key="5">
    <source>
        <dbReference type="Proteomes" id="UP000602260"/>
    </source>
</evidence>
<dbReference type="RefSeq" id="WP_186879144.1">
    <property type="nucleotide sequence ID" value="NZ_JACOPN010000009.1"/>
</dbReference>
<dbReference type="Gene3D" id="3.10.50.40">
    <property type="match status" value="1"/>
</dbReference>
<comment type="caution">
    <text evidence="4">The sequence shown here is derived from an EMBL/GenBank/DDBJ whole genome shotgun (WGS) entry which is preliminary data.</text>
</comment>
<keyword evidence="1 4" id="KW-0413">Isomerase</keyword>
<dbReference type="PANTHER" id="PTHR47245">
    <property type="entry name" value="PEPTIDYLPROLYL ISOMERASE"/>
    <property type="match status" value="1"/>
</dbReference>
<evidence type="ECO:0000256" key="1">
    <source>
        <dbReference type="PROSITE-ProRule" id="PRU00278"/>
    </source>
</evidence>
<dbReference type="EMBL" id="JACOPN010000009">
    <property type="protein sequence ID" value="MBC5718011.1"/>
    <property type="molecule type" value="Genomic_DNA"/>
</dbReference>
<dbReference type="InterPro" id="IPR027304">
    <property type="entry name" value="Trigger_fact/SurA_dom_sf"/>
</dbReference>
<dbReference type="Pfam" id="PF00639">
    <property type="entry name" value="Rotamase"/>
    <property type="match status" value="1"/>
</dbReference>
<dbReference type="AlphaFoldDB" id="A0A8J6J5J8"/>
<feature type="domain" description="PpiC" evidence="3">
    <location>
        <begin position="335"/>
        <end position="452"/>
    </location>
</feature>
<gene>
    <name evidence="4" type="ORF">H8S55_11915</name>
</gene>
<dbReference type="Proteomes" id="UP000602260">
    <property type="component" value="Unassembled WGS sequence"/>
</dbReference>
<dbReference type="SUPFAM" id="SSF109998">
    <property type="entry name" value="Triger factor/SurA peptide-binding domain-like"/>
    <property type="match status" value="1"/>
</dbReference>
<keyword evidence="2" id="KW-0472">Membrane</keyword>
<organism evidence="4 5">
    <name type="scientific">Flintibacter faecis</name>
    <dbReference type="NCBI Taxonomy" id="2763047"/>
    <lineage>
        <taxon>Bacteria</taxon>
        <taxon>Bacillati</taxon>
        <taxon>Bacillota</taxon>
        <taxon>Clostridia</taxon>
        <taxon>Eubacteriales</taxon>
        <taxon>Flintibacter</taxon>
    </lineage>
</organism>
<name>A0A8J6J5J8_9FIRM</name>
<evidence type="ECO:0000313" key="4">
    <source>
        <dbReference type="EMBL" id="MBC5718011.1"/>
    </source>
</evidence>
<dbReference type="GO" id="GO:0003755">
    <property type="term" value="F:peptidyl-prolyl cis-trans isomerase activity"/>
    <property type="evidence" value="ECO:0007669"/>
    <property type="project" value="UniProtKB-KW"/>
</dbReference>
<keyword evidence="5" id="KW-1185">Reference proteome</keyword>
<protein>
    <submittedName>
        <fullName evidence="4">Peptidylprolyl isomerase</fullName>
    </submittedName>
</protein>
<feature type="transmembrane region" description="Helical" evidence="2">
    <location>
        <begin position="20"/>
        <end position="39"/>
    </location>
</feature>
<dbReference type="SUPFAM" id="SSF54534">
    <property type="entry name" value="FKBP-like"/>
    <property type="match status" value="1"/>
</dbReference>
<dbReference type="Pfam" id="PF13624">
    <property type="entry name" value="SurA_N_3"/>
    <property type="match status" value="1"/>
</dbReference>
<dbReference type="InterPro" id="IPR046357">
    <property type="entry name" value="PPIase_dom_sf"/>
</dbReference>
<evidence type="ECO:0000259" key="3">
    <source>
        <dbReference type="PROSITE" id="PS50198"/>
    </source>
</evidence>
<dbReference type="InterPro" id="IPR000297">
    <property type="entry name" value="PPIase_PpiC"/>
</dbReference>
<evidence type="ECO:0000256" key="2">
    <source>
        <dbReference type="SAM" id="Phobius"/>
    </source>
</evidence>
<keyword evidence="2" id="KW-0812">Transmembrane</keyword>